<evidence type="ECO:0000313" key="2">
    <source>
        <dbReference type="EMBL" id="TGZ50634.1"/>
    </source>
</evidence>
<comment type="caution">
    <text evidence="2">The sequence shown here is derived from an EMBL/GenBank/DDBJ whole genome shotgun (WGS) entry which is preliminary data.</text>
</comment>
<dbReference type="InterPro" id="IPR029058">
    <property type="entry name" value="AB_hydrolase_fold"/>
</dbReference>
<dbReference type="PANTHER" id="PTHR11005">
    <property type="entry name" value="LYSOSOMAL ACID LIPASE-RELATED"/>
    <property type="match status" value="1"/>
</dbReference>
<dbReference type="GO" id="GO:0006629">
    <property type="term" value="P:lipid metabolic process"/>
    <property type="evidence" value="ECO:0007669"/>
    <property type="project" value="InterPro"/>
</dbReference>
<reference evidence="2 3" key="1">
    <citation type="journal article" date="2019" name="Philos. Trans. R. Soc. Lond., B, Biol. Sci.">
        <title>Ant behaviour and brain gene expression of defending hosts depend on the ecological success of the intruding social parasite.</title>
        <authorList>
            <person name="Kaur R."/>
            <person name="Stoldt M."/>
            <person name="Jongepier E."/>
            <person name="Feldmeyer B."/>
            <person name="Menzel F."/>
            <person name="Bornberg-Bauer E."/>
            <person name="Foitzik S."/>
        </authorList>
    </citation>
    <scope>NUCLEOTIDE SEQUENCE [LARGE SCALE GENOMIC DNA]</scope>
    <source>
        <tissue evidence="2">Whole body</tissue>
    </source>
</reference>
<dbReference type="EMBL" id="QBLH01001912">
    <property type="protein sequence ID" value="TGZ50634.1"/>
    <property type="molecule type" value="Genomic_DNA"/>
</dbReference>
<dbReference type="SUPFAM" id="SSF53474">
    <property type="entry name" value="alpha/beta-Hydrolases"/>
    <property type="match status" value="1"/>
</dbReference>
<dbReference type="AlphaFoldDB" id="A0A4V3SAW3"/>
<evidence type="ECO:0000259" key="1">
    <source>
        <dbReference type="Pfam" id="PF04083"/>
    </source>
</evidence>
<dbReference type="Proteomes" id="UP000310200">
    <property type="component" value="Unassembled WGS sequence"/>
</dbReference>
<name>A0A4V3SAW3_9HYME</name>
<proteinExistence type="predicted"/>
<feature type="domain" description="Partial AB-hydrolase lipase" evidence="1">
    <location>
        <begin position="57"/>
        <end position="116"/>
    </location>
</feature>
<dbReference type="Pfam" id="PF04083">
    <property type="entry name" value="Abhydro_lipase"/>
    <property type="match status" value="1"/>
</dbReference>
<dbReference type="STRING" id="300112.A0A4V3SAW3"/>
<protein>
    <submittedName>
        <fullName evidence="2">Lipase 3</fullName>
    </submittedName>
</protein>
<gene>
    <name evidence="2" type="ORF">DBV15_12376</name>
</gene>
<feature type="non-terminal residue" evidence="2">
    <location>
        <position position="205"/>
    </location>
</feature>
<sequence length="205" mass="23064">MPILLLLILASASAMPYSSMDQLPDVPSIDKIPMIKEFEDPEFLIATQADTSLSILQLVSKFGYHGELHEVLTSDGYILEMHRITGRTNYFNNSQVQKPVAFVMHGLLCSSACWVVPGPQKSLVSKGGREEGKKMFGRIAKTSLSALKEENGYLTKVEIDKMSCFVRHIATEITSYNTMPRWVVLFIELFLDKRRNVLKAKTNGY</sequence>
<accession>A0A4V3SAW3</accession>
<keyword evidence="3" id="KW-1185">Reference proteome</keyword>
<evidence type="ECO:0000313" key="3">
    <source>
        <dbReference type="Proteomes" id="UP000310200"/>
    </source>
</evidence>
<dbReference type="Gene3D" id="3.40.50.1820">
    <property type="entry name" value="alpha/beta hydrolase"/>
    <property type="match status" value="1"/>
</dbReference>
<organism evidence="2 3">
    <name type="scientific">Temnothorax longispinosus</name>
    <dbReference type="NCBI Taxonomy" id="300112"/>
    <lineage>
        <taxon>Eukaryota</taxon>
        <taxon>Metazoa</taxon>
        <taxon>Ecdysozoa</taxon>
        <taxon>Arthropoda</taxon>
        <taxon>Hexapoda</taxon>
        <taxon>Insecta</taxon>
        <taxon>Pterygota</taxon>
        <taxon>Neoptera</taxon>
        <taxon>Endopterygota</taxon>
        <taxon>Hymenoptera</taxon>
        <taxon>Apocrita</taxon>
        <taxon>Aculeata</taxon>
        <taxon>Formicoidea</taxon>
        <taxon>Formicidae</taxon>
        <taxon>Myrmicinae</taxon>
        <taxon>Temnothorax</taxon>
    </lineage>
</organism>
<dbReference type="InterPro" id="IPR006693">
    <property type="entry name" value="AB_hydrolase_lipase"/>
</dbReference>